<protein>
    <submittedName>
        <fullName evidence="2">Uncharacterized protein</fullName>
    </submittedName>
</protein>
<sequence>MDKQRDIWREGIKSIMSYVKRSLLDYVDACDKQMKDQKVGEMLGKIKGRIHNDVSQGELMIGILFTTKDAGGDISDFQTDLRTPSRRERAERHFNNNKNSMGNTVIKPGDNING</sequence>
<dbReference type="EMBL" id="LAZR01040509">
    <property type="protein sequence ID" value="KKL14307.1"/>
    <property type="molecule type" value="Genomic_DNA"/>
</dbReference>
<feature type="region of interest" description="Disordered" evidence="1">
    <location>
        <begin position="95"/>
        <end position="114"/>
    </location>
</feature>
<evidence type="ECO:0000256" key="1">
    <source>
        <dbReference type="SAM" id="MobiDB-lite"/>
    </source>
</evidence>
<organism evidence="2">
    <name type="scientific">marine sediment metagenome</name>
    <dbReference type="NCBI Taxonomy" id="412755"/>
    <lineage>
        <taxon>unclassified sequences</taxon>
        <taxon>metagenomes</taxon>
        <taxon>ecological metagenomes</taxon>
    </lineage>
</organism>
<proteinExistence type="predicted"/>
<comment type="caution">
    <text evidence="2">The sequence shown here is derived from an EMBL/GenBank/DDBJ whole genome shotgun (WGS) entry which is preliminary data.</text>
</comment>
<name>A0A0F9BKH4_9ZZZZ</name>
<dbReference type="AlphaFoldDB" id="A0A0F9BKH4"/>
<evidence type="ECO:0000313" key="2">
    <source>
        <dbReference type="EMBL" id="KKL14307.1"/>
    </source>
</evidence>
<reference evidence="2" key="1">
    <citation type="journal article" date="2015" name="Nature">
        <title>Complex archaea that bridge the gap between prokaryotes and eukaryotes.</title>
        <authorList>
            <person name="Spang A."/>
            <person name="Saw J.H."/>
            <person name="Jorgensen S.L."/>
            <person name="Zaremba-Niedzwiedzka K."/>
            <person name="Martijn J."/>
            <person name="Lind A.E."/>
            <person name="van Eijk R."/>
            <person name="Schleper C."/>
            <person name="Guy L."/>
            <person name="Ettema T.J."/>
        </authorList>
    </citation>
    <scope>NUCLEOTIDE SEQUENCE</scope>
</reference>
<accession>A0A0F9BKH4</accession>
<gene>
    <name evidence="2" type="ORF">LCGC14_2517030</name>
</gene>